<keyword evidence="1" id="KW-1133">Transmembrane helix</keyword>
<sequence>MGAESGIVLAYTGVEWLGETFGPFLIPPALFVAGGIGYGVLLVLSRRGWSQFG</sequence>
<protein>
    <submittedName>
        <fullName evidence="2">Uncharacterized protein</fullName>
    </submittedName>
</protein>
<dbReference type="KEGG" id="haad:MW046_00280"/>
<dbReference type="RefSeq" id="WP_247993578.1">
    <property type="nucleotide sequence ID" value="NZ_CP096019.1"/>
</dbReference>
<keyword evidence="1" id="KW-0472">Membrane</keyword>
<dbReference type="GeneID" id="71926437"/>
<proteinExistence type="predicted"/>
<accession>A0A8U0A390</accession>
<evidence type="ECO:0000256" key="1">
    <source>
        <dbReference type="SAM" id="Phobius"/>
    </source>
</evidence>
<reference evidence="2" key="1">
    <citation type="submission" date="2022-04" db="EMBL/GenBank/DDBJ databases">
        <title>Halocatena sp. nov., isolated from a salt lake.</title>
        <authorList>
            <person name="Cui H.-L."/>
        </authorList>
    </citation>
    <scope>NUCLEOTIDE SEQUENCE</scope>
    <source>
        <strain evidence="2">AD-1</strain>
    </source>
</reference>
<organism evidence="2 3">
    <name type="scientific">Halocatena salina</name>
    <dbReference type="NCBI Taxonomy" id="2934340"/>
    <lineage>
        <taxon>Archaea</taxon>
        <taxon>Methanobacteriati</taxon>
        <taxon>Methanobacteriota</taxon>
        <taxon>Stenosarchaea group</taxon>
        <taxon>Halobacteria</taxon>
        <taxon>Halobacteriales</taxon>
        <taxon>Natronomonadaceae</taxon>
        <taxon>Halocatena</taxon>
    </lineage>
</organism>
<dbReference type="Proteomes" id="UP000831768">
    <property type="component" value="Chromosome"/>
</dbReference>
<dbReference type="AlphaFoldDB" id="A0A8U0A390"/>
<feature type="transmembrane region" description="Helical" evidence="1">
    <location>
        <begin position="24"/>
        <end position="44"/>
    </location>
</feature>
<gene>
    <name evidence="2" type="ORF">MW046_00280</name>
</gene>
<evidence type="ECO:0000313" key="3">
    <source>
        <dbReference type="Proteomes" id="UP000831768"/>
    </source>
</evidence>
<keyword evidence="1" id="KW-0812">Transmembrane</keyword>
<dbReference type="EMBL" id="CP096019">
    <property type="protein sequence ID" value="UPM42908.1"/>
    <property type="molecule type" value="Genomic_DNA"/>
</dbReference>
<keyword evidence="3" id="KW-1185">Reference proteome</keyword>
<name>A0A8U0A390_9EURY</name>
<evidence type="ECO:0000313" key="2">
    <source>
        <dbReference type="EMBL" id="UPM42908.1"/>
    </source>
</evidence>